<organism>
    <name type="scientific">Culex quinquefasciatus</name>
    <name type="common">Southern house mosquito</name>
    <name type="synonym">Culex pungens</name>
    <dbReference type="NCBI Taxonomy" id="7176"/>
    <lineage>
        <taxon>Eukaryota</taxon>
        <taxon>Metazoa</taxon>
        <taxon>Ecdysozoa</taxon>
        <taxon>Arthropoda</taxon>
        <taxon>Hexapoda</taxon>
        <taxon>Insecta</taxon>
        <taxon>Pterygota</taxon>
        <taxon>Neoptera</taxon>
        <taxon>Endopterygota</taxon>
        <taxon>Diptera</taxon>
        <taxon>Nematocera</taxon>
        <taxon>Culicoidea</taxon>
        <taxon>Culicidae</taxon>
        <taxon>Culicinae</taxon>
        <taxon>Culicini</taxon>
        <taxon>Culex</taxon>
        <taxon>Culex</taxon>
    </lineage>
</organism>
<dbReference type="SMART" id="SM00225">
    <property type="entry name" value="BTB"/>
    <property type="match status" value="1"/>
</dbReference>
<accession>B0W9I3</accession>
<gene>
    <name evidence="3" type="primary">6035132</name>
    <name evidence="2" type="ORF">CpipJ_CPIJ003794</name>
</gene>
<reference evidence="3" key="2">
    <citation type="submission" date="2021-02" db="UniProtKB">
        <authorList>
            <consortium name="EnsemblMetazoa"/>
        </authorList>
    </citation>
    <scope>IDENTIFICATION</scope>
    <source>
        <strain evidence="3">JHB</strain>
    </source>
</reference>
<dbReference type="AlphaFoldDB" id="B0W9I3"/>
<dbReference type="VEuPathDB" id="VectorBase:CQUJHB018040"/>
<evidence type="ECO:0000313" key="3">
    <source>
        <dbReference type="EnsemblMetazoa" id="CPIJ003794-PA"/>
    </source>
</evidence>
<dbReference type="KEGG" id="cqu:CpipJ_CPIJ003794"/>
<dbReference type="eggNOG" id="KOG1987">
    <property type="taxonomic scope" value="Eukaryota"/>
</dbReference>
<evidence type="ECO:0000313" key="4">
    <source>
        <dbReference type="Proteomes" id="UP000002320"/>
    </source>
</evidence>
<dbReference type="HOGENOM" id="CLU_004253_2_0_1"/>
<dbReference type="SUPFAM" id="SSF54695">
    <property type="entry name" value="POZ domain"/>
    <property type="match status" value="1"/>
</dbReference>
<dbReference type="EnsemblMetazoa" id="CPIJ003794-RA">
    <property type="protein sequence ID" value="CPIJ003794-PA"/>
    <property type="gene ID" value="CPIJ003794"/>
</dbReference>
<keyword evidence="4" id="KW-1185">Reference proteome</keyword>
<name>B0W9I3_CULQU</name>
<sequence>MDIVSGLATIRIGSGSPGDVPLKVILKTVKFDTNTGTGTTWGVARSLKKRFHIKMEETLCRTIVTTKDYYNTWIIEDFRRVKNEKIQSSEFSGTTEISGKRLTWSYEYAPAYESGSIYLLSKEQGIKQNCQIIIENFPRLTRGAESGLLGQPNKLFVWALHFCDIAKSLSSDGSLMLRFKVTFLTPVSTHCLAMKHTPLPELPLSSLADNFAKMLVTKQFTDLTITVGQQRFRAHKAILVARSTVFAAMFQHDMQESQRNEITITDVEPKVFEEVLRFIYTDKVQGLPQMAHELLAAADKYDLARLKVMCEIQLFEGITAATATKTLLFADFHRAKELKARTIEFLARNLKAVSNWEEFRRENPDLVAEIMKKVASFN</sequence>
<dbReference type="OrthoDB" id="6359816at2759"/>
<dbReference type="Pfam" id="PF00651">
    <property type="entry name" value="BTB"/>
    <property type="match status" value="1"/>
</dbReference>
<dbReference type="EMBL" id="DS231864">
    <property type="protein sequence ID" value="EDS40208.1"/>
    <property type="molecule type" value="Genomic_DNA"/>
</dbReference>
<dbReference type="PROSITE" id="PS50097">
    <property type="entry name" value="BTB"/>
    <property type="match status" value="1"/>
</dbReference>
<dbReference type="InParanoid" id="B0W9I3"/>
<dbReference type="Gene3D" id="3.30.710.10">
    <property type="entry name" value="Potassium Channel Kv1.1, Chain A"/>
    <property type="match status" value="1"/>
</dbReference>
<feature type="domain" description="BTB" evidence="1">
    <location>
        <begin position="221"/>
        <end position="284"/>
    </location>
</feature>
<dbReference type="PANTHER" id="PTHR24413">
    <property type="entry name" value="SPECKLE-TYPE POZ PROTEIN"/>
    <property type="match status" value="1"/>
</dbReference>
<proteinExistence type="predicted"/>
<evidence type="ECO:0000313" key="2">
    <source>
        <dbReference type="EMBL" id="EDS40208.1"/>
    </source>
</evidence>
<dbReference type="FunFam" id="3.30.710.10:FF:000159">
    <property type="entry name" value="Speckle-type POZ protein B"/>
    <property type="match status" value="1"/>
</dbReference>
<dbReference type="VEuPathDB" id="VectorBase:CPIJ003794"/>
<evidence type="ECO:0000259" key="1">
    <source>
        <dbReference type="PROSITE" id="PS50097"/>
    </source>
</evidence>
<protein>
    <submittedName>
        <fullName evidence="2">Roadkill E</fullName>
    </submittedName>
</protein>
<reference evidence="2" key="1">
    <citation type="submission" date="2007-03" db="EMBL/GenBank/DDBJ databases">
        <title>Annotation of Culex pipiens quinquefasciatus.</title>
        <authorList>
            <consortium name="The Broad Institute Genome Sequencing Platform"/>
            <person name="Atkinson P.W."/>
            <person name="Hemingway J."/>
            <person name="Christensen B.M."/>
            <person name="Higgs S."/>
            <person name="Kodira C."/>
            <person name="Hannick L."/>
            <person name="Megy K."/>
            <person name="O'Leary S."/>
            <person name="Pearson M."/>
            <person name="Haas B.J."/>
            <person name="Mauceli E."/>
            <person name="Wortman J.R."/>
            <person name="Lee N.H."/>
            <person name="Guigo R."/>
            <person name="Stanke M."/>
            <person name="Alvarado L."/>
            <person name="Amedeo P."/>
            <person name="Antoine C.H."/>
            <person name="Arensburger P."/>
            <person name="Bidwell S.L."/>
            <person name="Crawford M."/>
            <person name="Camaro F."/>
            <person name="Devon K."/>
            <person name="Engels R."/>
            <person name="Hammond M."/>
            <person name="Howarth C."/>
            <person name="Koehrsen M."/>
            <person name="Lawson D."/>
            <person name="Montgomery P."/>
            <person name="Nene V."/>
            <person name="Nusbaum C."/>
            <person name="Puiu D."/>
            <person name="Romero-Severson J."/>
            <person name="Severson D.W."/>
            <person name="Shumway M."/>
            <person name="Sisk P."/>
            <person name="Stolte C."/>
            <person name="Zeng Q."/>
            <person name="Eisenstadt E."/>
            <person name="Fraser-Liggett C."/>
            <person name="Strausberg R."/>
            <person name="Galagan J."/>
            <person name="Birren B."/>
            <person name="Collins F.H."/>
        </authorList>
    </citation>
    <scope>NUCLEOTIDE SEQUENCE [LARGE SCALE GENOMIC DNA]</scope>
    <source>
        <strain evidence="2">JHB</strain>
    </source>
</reference>
<dbReference type="Proteomes" id="UP000002320">
    <property type="component" value="Unassembled WGS sequence"/>
</dbReference>
<dbReference type="InterPro" id="IPR011333">
    <property type="entry name" value="SKP1/BTB/POZ_sf"/>
</dbReference>
<dbReference type="STRING" id="7176.B0W9I3"/>
<dbReference type="Gene3D" id="1.25.40.420">
    <property type="match status" value="1"/>
</dbReference>
<dbReference type="InterPro" id="IPR000210">
    <property type="entry name" value="BTB/POZ_dom"/>
</dbReference>